<dbReference type="EMBL" id="LWGR01000007">
    <property type="protein sequence ID" value="KZM73374.1"/>
    <property type="molecule type" value="Genomic_DNA"/>
</dbReference>
<dbReference type="Proteomes" id="UP000076512">
    <property type="component" value="Unassembled WGS sequence"/>
</dbReference>
<feature type="transmembrane region" description="Helical" evidence="2">
    <location>
        <begin position="9"/>
        <end position="28"/>
    </location>
</feature>
<dbReference type="RefSeq" id="WP_067590614.1">
    <property type="nucleotide sequence ID" value="NZ_JABMCZ010000001.1"/>
</dbReference>
<keyword evidence="2" id="KW-0472">Membrane</keyword>
<sequence length="97" mass="9601">MGTELGNQVLVLKFLAASILLIMLPVAVGGTAQALAALAIALLAVTMVAVIGASTQTAGRSPASWRDRTTVGKPCGHTAPDAAGHVQARAPGRGTGS</sequence>
<proteinExistence type="predicted"/>
<dbReference type="AlphaFoldDB" id="A0A164MI11"/>
<protein>
    <submittedName>
        <fullName evidence="3">Uncharacterized protein</fullName>
    </submittedName>
</protein>
<evidence type="ECO:0000313" key="3">
    <source>
        <dbReference type="EMBL" id="KZM73374.1"/>
    </source>
</evidence>
<keyword evidence="2" id="KW-1133">Transmembrane helix</keyword>
<dbReference type="STRING" id="455432.AWN90_32520"/>
<comment type="caution">
    <text evidence="3">The sequence shown here is derived from an EMBL/GenBank/DDBJ whole genome shotgun (WGS) entry which is preliminary data.</text>
</comment>
<evidence type="ECO:0000256" key="1">
    <source>
        <dbReference type="SAM" id="MobiDB-lite"/>
    </source>
</evidence>
<feature type="transmembrane region" description="Helical" evidence="2">
    <location>
        <begin position="34"/>
        <end position="53"/>
    </location>
</feature>
<evidence type="ECO:0000313" key="4">
    <source>
        <dbReference type="Proteomes" id="UP000076512"/>
    </source>
</evidence>
<dbReference type="OrthoDB" id="9998843at2"/>
<reference evidence="3 4" key="1">
    <citation type="submission" date="2016-04" db="EMBL/GenBank/DDBJ databases">
        <authorList>
            <person name="Evans L.H."/>
            <person name="Alamgir A."/>
            <person name="Owens N."/>
            <person name="Weber N.D."/>
            <person name="Virtaneva K."/>
            <person name="Barbian K."/>
            <person name="Babar A."/>
            <person name="Rosenke K."/>
        </authorList>
    </citation>
    <scope>NUCLEOTIDE SEQUENCE [LARGE SCALE GENOMIC DNA]</scope>
    <source>
        <strain evidence="3 4">IFM 0406</strain>
    </source>
</reference>
<accession>A0A164MI11</accession>
<name>A0A164MI11_9NOCA</name>
<feature type="region of interest" description="Disordered" evidence="1">
    <location>
        <begin position="55"/>
        <end position="97"/>
    </location>
</feature>
<keyword evidence="2" id="KW-0812">Transmembrane</keyword>
<gene>
    <name evidence="3" type="ORF">AWN90_32520</name>
</gene>
<evidence type="ECO:0000256" key="2">
    <source>
        <dbReference type="SAM" id="Phobius"/>
    </source>
</evidence>
<organism evidence="3 4">
    <name type="scientific">Nocardia terpenica</name>
    <dbReference type="NCBI Taxonomy" id="455432"/>
    <lineage>
        <taxon>Bacteria</taxon>
        <taxon>Bacillati</taxon>
        <taxon>Actinomycetota</taxon>
        <taxon>Actinomycetes</taxon>
        <taxon>Mycobacteriales</taxon>
        <taxon>Nocardiaceae</taxon>
        <taxon>Nocardia</taxon>
    </lineage>
</organism>
<keyword evidence="4" id="KW-1185">Reference proteome</keyword>